<dbReference type="Proteomes" id="UP000075260">
    <property type="component" value="Unassembled WGS sequence"/>
</dbReference>
<evidence type="ECO:0000256" key="2">
    <source>
        <dbReference type="ARBA" id="ARBA00022645"/>
    </source>
</evidence>
<organism evidence="9 10">
    <name type="scientific">Sorangium cellulosum</name>
    <name type="common">Polyangium cellulosum</name>
    <dbReference type="NCBI Taxonomy" id="56"/>
    <lineage>
        <taxon>Bacteria</taxon>
        <taxon>Pseudomonadati</taxon>
        <taxon>Myxococcota</taxon>
        <taxon>Polyangia</taxon>
        <taxon>Polyangiales</taxon>
        <taxon>Polyangiaceae</taxon>
        <taxon>Sorangium</taxon>
    </lineage>
</organism>
<evidence type="ECO:0000256" key="6">
    <source>
        <dbReference type="PIRSR" id="PIRSR028757-1"/>
    </source>
</evidence>
<evidence type="ECO:0000313" key="9">
    <source>
        <dbReference type="EMBL" id="KYF63494.1"/>
    </source>
</evidence>
<dbReference type="InterPro" id="IPR040449">
    <property type="entry name" value="Peptidase_S66_N"/>
</dbReference>
<accession>A0A150Q6D0</accession>
<keyword evidence="3" id="KW-0645">Protease</keyword>
<dbReference type="InterPro" id="IPR027461">
    <property type="entry name" value="Carboxypeptidase_A_C_sf"/>
</dbReference>
<gene>
    <name evidence="9" type="ORF">BE15_28065</name>
</gene>
<keyword evidence="2 9" id="KW-0121">Carboxypeptidase</keyword>
<evidence type="ECO:0000259" key="8">
    <source>
        <dbReference type="Pfam" id="PF17676"/>
    </source>
</evidence>
<dbReference type="Gene3D" id="3.40.50.10740">
    <property type="entry name" value="Class I glutamine amidotransferase-like"/>
    <property type="match status" value="1"/>
</dbReference>
<sequence length="324" mass="33825">MPSLILPPALRPGDTIAVIAPSSPFEPVLAWVGLGWFAQRYRVLFDTGGGPPLAGDSRGGGAPSLSAPSSRGLFARTGYLAGNDARRRDELVHALSHPDVRAIFAARGGYGANRFVHRLDWTVLARHPRWIVGFSDITALHVEAARAGVASLHGVHVTALGRGDTRARAALIRALEDPLGERSFGGLTTLRAGAAEGPLFGGNLALLHACAAAGRLRVPEGCVLLLEDVTERPYRIDRMLSTLEVGGHLAPAAAVVLGDFEQCDPGPDGVTVDEVLRDRLLPLGVPVVAGLPIGHGLRNEPAILGGFARVLSRGPDAVVTLAGA</sequence>
<dbReference type="InterPro" id="IPR003507">
    <property type="entry name" value="S66_fam"/>
</dbReference>
<evidence type="ECO:0000313" key="10">
    <source>
        <dbReference type="Proteomes" id="UP000075260"/>
    </source>
</evidence>
<dbReference type="RefSeq" id="WP_061612116.1">
    <property type="nucleotide sequence ID" value="NZ_JEMA01000994.1"/>
</dbReference>
<dbReference type="InterPro" id="IPR029062">
    <property type="entry name" value="Class_I_gatase-like"/>
</dbReference>
<feature type="active site" description="Nucleophile" evidence="6">
    <location>
        <position position="135"/>
    </location>
</feature>
<feature type="domain" description="LD-carboxypeptidase C-terminal" evidence="8">
    <location>
        <begin position="196"/>
        <end position="310"/>
    </location>
</feature>
<dbReference type="OrthoDB" id="9807329at2"/>
<reference evidence="9 10" key="1">
    <citation type="submission" date="2014-02" db="EMBL/GenBank/DDBJ databases">
        <title>The small core and large imbalanced accessory genome model reveals a collaborative survival strategy of Sorangium cellulosum strains in nature.</title>
        <authorList>
            <person name="Han K."/>
            <person name="Peng R."/>
            <person name="Blom J."/>
            <person name="Li Y.-Z."/>
        </authorList>
    </citation>
    <scope>NUCLEOTIDE SEQUENCE [LARGE SCALE GENOMIC DNA]</scope>
    <source>
        <strain evidence="9 10">So0008-312</strain>
    </source>
</reference>
<evidence type="ECO:0000259" key="7">
    <source>
        <dbReference type="Pfam" id="PF02016"/>
    </source>
</evidence>
<evidence type="ECO:0000256" key="4">
    <source>
        <dbReference type="ARBA" id="ARBA00022801"/>
    </source>
</evidence>
<dbReference type="AlphaFoldDB" id="A0A150Q6D0"/>
<name>A0A150Q6D0_SORCE</name>
<protein>
    <submittedName>
        <fullName evidence="9">LD-carboxypeptidase</fullName>
    </submittedName>
</protein>
<dbReference type="InterPro" id="IPR040921">
    <property type="entry name" value="Peptidase_S66C"/>
</dbReference>
<dbReference type="InterPro" id="IPR027478">
    <property type="entry name" value="LdcA_N"/>
</dbReference>
<dbReference type="SUPFAM" id="SSF52317">
    <property type="entry name" value="Class I glutamine amidotransferase-like"/>
    <property type="match status" value="1"/>
</dbReference>
<feature type="active site" description="Charge relay system" evidence="6">
    <location>
        <position position="295"/>
    </location>
</feature>
<dbReference type="PANTHER" id="PTHR30237:SF2">
    <property type="entry name" value="MUREIN TETRAPEPTIDE CARBOXYPEPTIDASE"/>
    <property type="match status" value="1"/>
</dbReference>
<dbReference type="CDD" id="cd07025">
    <property type="entry name" value="Peptidase_S66"/>
    <property type="match status" value="1"/>
</dbReference>
<feature type="active site" description="Charge relay system" evidence="6">
    <location>
        <position position="227"/>
    </location>
</feature>
<feature type="domain" description="LD-carboxypeptidase N-terminal" evidence="7">
    <location>
        <begin position="74"/>
        <end position="154"/>
    </location>
</feature>
<dbReference type="GO" id="GO:0006508">
    <property type="term" value="P:proteolysis"/>
    <property type="evidence" value="ECO:0007669"/>
    <property type="project" value="UniProtKB-KW"/>
</dbReference>
<keyword evidence="5" id="KW-0720">Serine protease</keyword>
<dbReference type="Pfam" id="PF17676">
    <property type="entry name" value="Peptidase_S66C"/>
    <property type="match status" value="1"/>
</dbReference>
<dbReference type="EMBL" id="JEMA01000994">
    <property type="protein sequence ID" value="KYF63494.1"/>
    <property type="molecule type" value="Genomic_DNA"/>
</dbReference>
<evidence type="ECO:0000256" key="3">
    <source>
        <dbReference type="ARBA" id="ARBA00022670"/>
    </source>
</evidence>
<dbReference type="GO" id="GO:0008236">
    <property type="term" value="F:serine-type peptidase activity"/>
    <property type="evidence" value="ECO:0007669"/>
    <property type="project" value="UniProtKB-KW"/>
</dbReference>
<dbReference type="Pfam" id="PF02016">
    <property type="entry name" value="Peptidase_S66"/>
    <property type="match status" value="1"/>
</dbReference>
<comment type="similarity">
    <text evidence="1">Belongs to the peptidase S66 family.</text>
</comment>
<dbReference type="Gene3D" id="3.50.30.60">
    <property type="entry name" value="LD-carboxypeptidase A C-terminal domain-like"/>
    <property type="match status" value="1"/>
</dbReference>
<comment type="caution">
    <text evidence="9">The sequence shown here is derived from an EMBL/GenBank/DDBJ whole genome shotgun (WGS) entry which is preliminary data.</text>
</comment>
<proteinExistence type="inferred from homology"/>
<dbReference type="PANTHER" id="PTHR30237">
    <property type="entry name" value="MURAMOYLTETRAPEPTIDE CARBOXYPEPTIDASE"/>
    <property type="match status" value="1"/>
</dbReference>
<dbReference type="PIRSF" id="PIRSF028757">
    <property type="entry name" value="LD-carboxypeptidase"/>
    <property type="match status" value="1"/>
</dbReference>
<evidence type="ECO:0000256" key="5">
    <source>
        <dbReference type="ARBA" id="ARBA00022825"/>
    </source>
</evidence>
<keyword evidence="4" id="KW-0378">Hydrolase</keyword>
<evidence type="ECO:0000256" key="1">
    <source>
        <dbReference type="ARBA" id="ARBA00010233"/>
    </source>
</evidence>
<dbReference type="GO" id="GO:0004180">
    <property type="term" value="F:carboxypeptidase activity"/>
    <property type="evidence" value="ECO:0007669"/>
    <property type="project" value="UniProtKB-KW"/>
</dbReference>
<dbReference type="SUPFAM" id="SSF141986">
    <property type="entry name" value="LD-carboxypeptidase A C-terminal domain-like"/>
    <property type="match status" value="1"/>
</dbReference>